<dbReference type="Proteomes" id="UP001212841">
    <property type="component" value="Unassembled WGS sequence"/>
</dbReference>
<organism evidence="1 2">
    <name type="scientific">Rhizophlyctis rosea</name>
    <dbReference type="NCBI Taxonomy" id="64517"/>
    <lineage>
        <taxon>Eukaryota</taxon>
        <taxon>Fungi</taxon>
        <taxon>Fungi incertae sedis</taxon>
        <taxon>Chytridiomycota</taxon>
        <taxon>Chytridiomycota incertae sedis</taxon>
        <taxon>Chytridiomycetes</taxon>
        <taxon>Rhizophlyctidales</taxon>
        <taxon>Rhizophlyctidaceae</taxon>
        <taxon>Rhizophlyctis</taxon>
    </lineage>
</organism>
<accession>A0AAD5WZD9</accession>
<dbReference type="AlphaFoldDB" id="A0AAD5WZD9"/>
<dbReference type="EMBL" id="JADGJD010001110">
    <property type="protein sequence ID" value="KAJ3046703.1"/>
    <property type="molecule type" value="Genomic_DNA"/>
</dbReference>
<keyword evidence="2" id="KW-1185">Reference proteome</keyword>
<name>A0AAD5WZD9_9FUNG</name>
<evidence type="ECO:0000313" key="2">
    <source>
        <dbReference type="Proteomes" id="UP001212841"/>
    </source>
</evidence>
<gene>
    <name evidence="1" type="ORF">HK097_000622</name>
</gene>
<proteinExistence type="predicted"/>
<protein>
    <submittedName>
        <fullName evidence="1">Uncharacterized protein</fullName>
    </submittedName>
</protein>
<comment type="caution">
    <text evidence="1">The sequence shown here is derived from an EMBL/GenBank/DDBJ whole genome shotgun (WGS) entry which is preliminary data.</text>
</comment>
<reference evidence="1" key="1">
    <citation type="submission" date="2020-05" db="EMBL/GenBank/DDBJ databases">
        <title>Phylogenomic resolution of chytrid fungi.</title>
        <authorList>
            <person name="Stajich J.E."/>
            <person name="Amses K."/>
            <person name="Simmons R."/>
            <person name="Seto K."/>
            <person name="Myers J."/>
            <person name="Bonds A."/>
            <person name="Quandt C.A."/>
            <person name="Barry K."/>
            <person name="Liu P."/>
            <person name="Grigoriev I."/>
            <person name="Longcore J.E."/>
            <person name="James T.Y."/>
        </authorList>
    </citation>
    <scope>NUCLEOTIDE SEQUENCE</scope>
    <source>
        <strain evidence="1">JEL0318</strain>
    </source>
</reference>
<evidence type="ECO:0000313" key="1">
    <source>
        <dbReference type="EMBL" id="KAJ3046703.1"/>
    </source>
</evidence>
<sequence length="383" mass="42782">MALGVACMVGFTIWKLYDWRTSPPYIQYSNAARVLDLPELVMCWNPLPTSRGPNYTDITTSGKPTCFGIINTPLPPVSTYDLSQFIHPATSPTDFTFTGQVPNTTFDNCHHFRPSEASLKFTFMNDQHASTYPYFNSFVCGYDYNPPLNSFSNDRLAAGIFTNQTDRKQIPSMRMGAFLPNTTSQVLISVSTYKKVSSEAEDLLDIQVGQSHNWTTYGAALDSRVTLPLTYTSSIYIHVMLTNTFASYPERFTVTKTEEKLSVSFLDVISSVGGAISIVMGGYAIMMGAQRLDPRGLVQTHIAKAEYKKYLEDLKGEYVRQVQEMEEGDVGKGDGGRLVEELQVPLGGGKVKRKRVNVEDVAARLARLEAMLEYEYLVPIHKE</sequence>